<feature type="transmembrane region" description="Helical" evidence="7">
    <location>
        <begin position="243"/>
        <end position="263"/>
    </location>
</feature>
<organism evidence="8 9">
    <name type="scientific">Noviherbaspirillum pedocola</name>
    <dbReference type="NCBI Taxonomy" id="2801341"/>
    <lineage>
        <taxon>Bacteria</taxon>
        <taxon>Pseudomonadati</taxon>
        <taxon>Pseudomonadota</taxon>
        <taxon>Betaproteobacteria</taxon>
        <taxon>Burkholderiales</taxon>
        <taxon>Oxalobacteraceae</taxon>
        <taxon>Noviherbaspirillum</taxon>
    </lineage>
</organism>
<evidence type="ECO:0000256" key="5">
    <source>
        <dbReference type="ARBA" id="ARBA00023136"/>
    </source>
</evidence>
<gene>
    <name evidence="8" type="primary">urtC</name>
    <name evidence="8" type="ORF">JJB74_28780</name>
</gene>
<feature type="transmembrane region" description="Helical" evidence="7">
    <location>
        <begin position="330"/>
        <end position="350"/>
    </location>
</feature>
<comment type="subcellular location">
    <subcellularLocation>
        <location evidence="1">Cell membrane</location>
        <topology evidence="1">Multi-pass membrane protein</topology>
    </subcellularLocation>
</comment>
<evidence type="ECO:0000256" key="7">
    <source>
        <dbReference type="SAM" id="Phobius"/>
    </source>
</evidence>
<evidence type="ECO:0000256" key="2">
    <source>
        <dbReference type="ARBA" id="ARBA00022475"/>
    </source>
</evidence>
<dbReference type="InterPro" id="IPR043428">
    <property type="entry name" value="LivM-like"/>
</dbReference>
<feature type="transmembrane region" description="Helical" evidence="7">
    <location>
        <begin position="54"/>
        <end position="73"/>
    </location>
</feature>
<evidence type="ECO:0000256" key="4">
    <source>
        <dbReference type="ARBA" id="ARBA00022989"/>
    </source>
</evidence>
<evidence type="ECO:0000256" key="1">
    <source>
        <dbReference type="ARBA" id="ARBA00004651"/>
    </source>
</evidence>
<dbReference type="EMBL" id="JAEPBG010000024">
    <property type="protein sequence ID" value="MBK4738629.1"/>
    <property type="molecule type" value="Genomic_DNA"/>
</dbReference>
<dbReference type="GO" id="GO:0005886">
    <property type="term" value="C:plasma membrane"/>
    <property type="evidence" value="ECO:0007669"/>
    <property type="project" value="UniProtKB-SubCell"/>
</dbReference>
<evidence type="ECO:0000313" key="8">
    <source>
        <dbReference type="EMBL" id="MBK4738629.1"/>
    </source>
</evidence>
<dbReference type="PANTHER" id="PTHR30482">
    <property type="entry name" value="HIGH-AFFINITY BRANCHED-CHAIN AMINO ACID TRANSPORT SYSTEM PERMEASE"/>
    <property type="match status" value="1"/>
</dbReference>
<evidence type="ECO:0000256" key="3">
    <source>
        <dbReference type="ARBA" id="ARBA00022692"/>
    </source>
</evidence>
<dbReference type="AlphaFoldDB" id="A0A934T374"/>
<dbReference type="CDD" id="cd06581">
    <property type="entry name" value="TM_PBP1_LivM_like"/>
    <property type="match status" value="1"/>
</dbReference>
<proteinExistence type="predicted"/>
<feature type="transmembrane region" description="Helical" evidence="7">
    <location>
        <begin position="192"/>
        <end position="212"/>
    </location>
</feature>
<reference evidence="8" key="1">
    <citation type="submission" date="2021-01" db="EMBL/GenBank/DDBJ databases">
        <title>Genome sequence of strain Noviherbaspirillum sp. DKR-6.</title>
        <authorList>
            <person name="Chaudhary D.K."/>
        </authorList>
    </citation>
    <scope>NUCLEOTIDE SEQUENCE</scope>
    <source>
        <strain evidence="8">DKR-6</strain>
    </source>
</reference>
<feature type="region of interest" description="Disordered" evidence="6">
    <location>
        <begin position="1"/>
        <end position="28"/>
    </location>
</feature>
<dbReference type="Proteomes" id="UP000622890">
    <property type="component" value="Unassembled WGS sequence"/>
</dbReference>
<evidence type="ECO:0000313" key="9">
    <source>
        <dbReference type="Proteomes" id="UP000622890"/>
    </source>
</evidence>
<protein>
    <submittedName>
        <fullName evidence="8">Urea ABC transporter permease subunit UrtC</fullName>
    </submittedName>
</protein>
<dbReference type="InterPro" id="IPR017778">
    <property type="entry name" value="ABC_transptr_urea_perm_UrtC"/>
</dbReference>
<dbReference type="InterPro" id="IPR001851">
    <property type="entry name" value="ABC_transp_permease"/>
</dbReference>
<accession>A0A934T374</accession>
<dbReference type="PANTHER" id="PTHR30482:SF4">
    <property type="entry name" value="SLR1201 PROTEIN"/>
    <property type="match status" value="1"/>
</dbReference>
<feature type="transmembrane region" description="Helical" evidence="7">
    <location>
        <begin position="362"/>
        <end position="382"/>
    </location>
</feature>
<dbReference type="Pfam" id="PF02653">
    <property type="entry name" value="BPD_transp_2"/>
    <property type="match status" value="1"/>
</dbReference>
<feature type="transmembrane region" description="Helical" evidence="7">
    <location>
        <begin position="163"/>
        <end position="185"/>
    </location>
</feature>
<keyword evidence="5 7" id="KW-0472">Membrane</keyword>
<evidence type="ECO:0000256" key="6">
    <source>
        <dbReference type="SAM" id="MobiDB-lite"/>
    </source>
</evidence>
<feature type="transmembrane region" description="Helical" evidence="7">
    <location>
        <begin position="85"/>
        <end position="104"/>
    </location>
</feature>
<dbReference type="NCBIfam" id="TIGR03408">
    <property type="entry name" value="urea_trans_UrtC"/>
    <property type="match status" value="1"/>
</dbReference>
<keyword evidence="9" id="KW-1185">Reference proteome</keyword>
<feature type="compositionally biased region" description="Low complexity" evidence="6">
    <location>
        <begin position="7"/>
        <end position="28"/>
    </location>
</feature>
<sequence length="402" mass="42666">MNTKQATSSTESSSVSGPVAAPASAAATRNDAQPKAHAAASPSKPFLPVAAAFLQRYALAILALVLLVVLPVLASTFRLGLYGKYLSFGFCAVGLVLCWGYGGILSLGQGIFFGLGSYAIAMFMKLEATAADPAAAVFGAALPDFMVWNSIESLPWWWKPFSHVWFAVPAALIIPAVVAFVLAYANFRKRVGGVYFSIVTLALASIMSIMIIGQQGYTGGVNGITNLPTFMGMSVQSDTAVWVMYYVTAVLLLGAVVVSTFILRSRLGKVLIAIRDREDRIRFSGYDPAMFKGFVFAVAAMFSAIGGVMFTLQVGFASPSVAGIVPSIEMVIYAAVGGRLSVVGAVYGALMVGMMKTYFSETFVSVWLYLIGALFIVVTMFLPKGLAGVLDRLSGRNEKDVS</sequence>
<dbReference type="GO" id="GO:0015658">
    <property type="term" value="F:branched-chain amino acid transmembrane transporter activity"/>
    <property type="evidence" value="ECO:0007669"/>
    <property type="project" value="InterPro"/>
</dbReference>
<name>A0A934T374_9BURK</name>
<keyword evidence="2" id="KW-1003">Cell membrane</keyword>
<comment type="caution">
    <text evidence="8">The sequence shown here is derived from an EMBL/GenBank/DDBJ whole genome shotgun (WGS) entry which is preliminary data.</text>
</comment>
<dbReference type="RefSeq" id="WP_200597999.1">
    <property type="nucleotide sequence ID" value="NZ_JAEPBG010000024.1"/>
</dbReference>
<feature type="transmembrane region" description="Helical" evidence="7">
    <location>
        <begin position="289"/>
        <end position="310"/>
    </location>
</feature>
<keyword evidence="3 7" id="KW-0812">Transmembrane</keyword>
<keyword evidence="4 7" id="KW-1133">Transmembrane helix</keyword>